<evidence type="ECO:0000313" key="3">
    <source>
        <dbReference type="Proteomes" id="UP000053732"/>
    </source>
</evidence>
<evidence type="ECO:0000256" key="1">
    <source>
        <dbReference type="SAM" id="MobiDB-lite"/>
    </source>
</evidence>
<sequence length="135" mass="13578">MASSTQSLLNLDPEHISCIGGRTVVTCKGCAGNAPRGAICLSCNGRGFNIFVCAHCNPAAAAAAARATANPTAASAETPGSSAPSSPGSLSRSSSGSHPSHIDPNVARSYAKYGDGRDSTSCGRIDSNMNKPRDP</sequence>
<feature type="compositionally biased region" description="Low complexity" evidence="1">
    <location>
        <begin position="67"/>
        <end position="99"/>
    </location>
</feature>
<dbReference type="AlphaFoldDB" id="A0A0G4P217"/>
<name>A0A0G4P217_PENC3</name>
<protein>
    <submittedName>
        <fullName evidence="2">Str. FM013</fullName>
    </submittedName>
</protein>
<reference evidence="2 3" key="1">
    <citation type="journal article" date="2014" name="Nat. Commun.">
        <title>Multiple recent horizontal transfers of a large genomic region in cheese making fungi.</title>
        <authorList>
            <person name="Cheeseman K."/>
            <person name="Ropars J."/>
            <person name="Renault P."/>
            <person name="Dupont J."/>
            <person name="Gouzy J."/>
            <person name="Branca A."/>
            <person name="Abraham A.L."/>
            <person name="Ceppi M."/>
            <person name="Conseiller E."/>
            <person name="Debuchy R."/>
            <person name="Malagnac F."/>
            <person name="Goarin A."/>
            <person name="Silar P."/>
            <person name="Lacoste S."/>
            <person name="Sallet E."/>
            <person name="Bensimon A."/>
            <person name="Giraud T."/>
            <person name="Brygoo Y."/>
        </authorList>
    </citation>
    <scope>NUCLEOTIDE SEQUENCE [LARGE SCALE GENOMIC DNA]</scope>
    <source>
        <strain evidence="3">FM 013</strain>
    </source>
</reference>
<feature type="compositionally biased region" description="Polar residues" evidence="1">
    <location>
        <begin position="119"/>
        <end position="135"/>
    </location>
</feature>
<proteinExistence type="predicted"/>
<organism evidence="2 3">
    <name type="scientific">Penicillium camemberti (strain FM 013)</name>
    <dbReference type="NCBI Taxonomy" id="1429867"/>
    <lineage>
        <taxon>Eukaryota</taxon>
        <taxon>Fungi</taxon>
        <taxon>Dikarya</taxon>
        <taxon>Ascomycota</taxon>
        <taxon>Pezizomycotina</taxon>
        <taxon>Eurotiomycetes</taxon>
        <taxon>Eurotiomycetidae</taxon>
        <taxon>Eurotiales</taxon>
        <taxon>Aspergillaceae</taxon>
        <taxon>Penicillium</taxon>
    </lineage>
</organism>
<keyword evidence="3" id="KW-1185">Reference proteome</keyword>
<gene>
    <name evidence="2" type="ORF">PCAMFM013_S004g000306</name>
</gene>
<dbReference type="Proteomes" id="UP000053732">
    <property type="component" value="Unassembled WGS sequence"/>
</dbReference>
<dbReference type="EMBL" id="HG793137">
    <property type="protein sequence ID" value="CRL20366.1"/>
    <property type="molecule type" value="Genomic_DNA"/>
</dbReference>
<feature type="region of interest" description="Disordered" evidence="1">
    <location>
        <begin position="67"/>
        <end position="135"/>
    </location>
</feature>
<accession>A0A0G4P217</accession>
<evidence type="ECO:0000313" key="2">
    <source>
        <dbReference type="EMBL" id="CRL20366.1"/>
    </source>
</evidence>